<accession>A0A368LMR6</accession>
<feature type="domain" description="Transcription elongation factor GreA/GreB C-terminal" evidence="1">
    <location>
        <begin position="11"/>
        <end position="83"/>
    </location>
</feature>
<keyword evidence="3" id="KW-1185">Reference proteome</keyword>
<organism evidence="2 3">
    <name type="scientific">Vibrio casei</name>
    <dbReference type="NCBI Taxonomy" id="673372"/>
    <lineage>
        <taxon>Bacteria</taxon>
        <taxon>Pseudomonadati</taxon>
        <taxon>Pseudomonadota</taxon>
        <taxon>Gammaproteobacteria</taxon>
        <taxon>Vibrionales</taxon>
        <taxon>Vibrionaceae</taxon>
        <taxon>Vibrio</taxon>
    </lineage>
</organism>
<evidence type="ECO:0000313" key="3">
    <source>
        <dbReference type="Proteomes" id="UP000252479"/>
    </source>
</evidence>
<dbReference type="RefSeq" id="WP_086963122.1">
    <property type="nucleotide sequence ID" value="NZ_AP018680.1"/>
</dbReference>
<dbReference type="EMBL" id="QPGL01000001">
    <property type="protein sequence ID" value="RCS73076.1"/>
    <property type="molecule type" value="Genomic_DNA"/>
</dbReference>
<name>A0A368LMR6_9VIBR</name>
<dbReference type="Proteomes" id="UP000252479">
    <property type="component" value="Unassembled WGS sequence"/>
</dbReference>
<evidence type="ECO:0000313" key="2">
    <source>
        <dbReference type="EMBL" id="RCS73076.1"/>
    </source>
</evidence>
<comment type="caution">
    <text evidence="2">The sequence shown here is derived from an EMBL/GenBank/DDBJ whole genome shotgun (WGS) entry which is preliminary data.</text>
</comment>
<protein>
    <recommendedName>
        <fullName evidence="1">Transcription elongation factor GreA/GreB C-terminal domain-containing protein</fullName>
    </recommendedName>
</protein>
<proteinExistence type="predicted"/>
<reference evidence="2 3" key="1">
    <citation type="journal article" date="2017" name="Elife">
        <title>Extensive horizontal gene transfer in cheese-associated bacteria.</title>
        <authorList>
            <person name="Bonham K.S."/>
            <person name="Wolfe B.E."/>
            <person name="Dutton R.J."/>
        </authorList>
    </citation>
    <scope>NUCLEOTIDE SEQUENCE [LARGE SCALE GENOMIC DNA]</scope>
    <source>
        <strain evidence="2 3">JB196</strain>
    </source>
</reference>
<evidence type="ECO:0000259" key="1">
    <source>
        <dbReference type="Pfam" id="PF01272"/>
    </source>
</evidence>
<dbReference type="OrthoDB" id="5906206at2"/>
<dbReference type="GO" id="GO:0003677">
    <property type="term" value="F:DNA binding"/>
    <property type="evidence" value="ECO:0007669"/>
    <property type="project" value="InterPro"/>
</dbReference>
<dbReference type="GO" id="GO:0032784">
    <property type="term" value="P:regulation of DNA-templated transcription elongation"/>
    <property type="evidence" value="ECO:0007669"/>
    <property type="project" value="InterPro"/>
</dbReference>
<dbReference type="AlphaFoldDB" id="A0A368LMR6"/>
<dbReference type="InterPro" id="IPR036953">
    <property type="entry name" value="GreA/GreB_C_sf"/>
</dbReference>
<gene>
    <name evidence="2" type="ORF">CIK83_05285</name>
</gene>
<dbReference type="Pfam" id="PF01272">
    <property type="entry name" value="GreA_GreB"/>
    <property type="match status" value="1"/>
</dbReference>
<sequence>MSKPNHIDLKRRINVGDRVKFFDKKRDRHYQVIIVCTKRNNPSDGLISFYSYLGSSILGLAEEDIFKLYVLGKEREYKITSISSEKSINPQVHIN</sequence>
<dbReference type="InterPro" id="IPR001437">
    <property type="entry name" value="Tscrpt_elong_fac_GreA/B_C"/>
</dbReference>
<dbReference type="SUPFAM" id="SSF54534">
    <property type="entry name" value="FKBP-like"/>
    <property type="match status" value="1"/>
</dbReference>
<dbReference type="GeneID" id="303188321"/>
<dbReference type="Gene3D" id="3.10.50.30">
    <property type="entry name" value="Transcription elongation factor, GreA/GreB, C-terminal domain"/>
    <property type="match status" value="1"/>
</dbReference>